<organism evidence="1 2">
    <name type="scientific">Asparagus officinalis</name>
    <name type="common">Garden asparagus</name>
    <dbReference type="NCBI Taxonomy" id="4686"/>
    <lineage>
        <taxon>Eukaryota</taxon>
        <taxon>Viridiplantae</taxon>
        <taxon>Streptophyta</taxon>
        <taxon>Embryophyta</taxon>
        <taxon>Tracheophyta</taxon>
        <taxon>Spermatophyta</taxon>
        <taxon>Magnoliopsida</taxon>
        <taxon>Liliopsida</taxon>
        <taxon>Asparagales</taxon>
        <taxon>Asparagaceae</taxon>
        <taxon>Asparagoideae</taxon>
        <taxon>Asparagus</taxon>
    </lineage>
</organism>
<reference evidence="2" key="1">
    <citation type="journal article" date="2017" name="Nat. Commun.">
        <title>The asparagus genome sheds light on the origin and evolution of a young Y chromosome.</title>
        <authorList>
            <person name="Harkess A."/>
            <person name="Zhou J."/>
            <person name="Xu C."/>
            <person name="Bowers J.E."/>
            <person name="Van der Hulst R."/>
            <person name="Ayyampalayam S."/>
            <person name="Mercati F."/>
            <person name="Riccardi P."/>
            <person name="McKain M.R."/>
            <person name="Kakrana A."/>
            <person name="Tang H."/>
            <person name="Ray J."/>
            <person name="Groenendijk J."/>
            <person name="Arikit S."/>
            <person name="Mathioni S.M."/>
            <person name="Nakano M."/>
            <person name="Shan H."/>
            <person name="Telgmann-Rauber A."/>
            <person name="Kanno A."/>
            <person name="Yue Z."/>
            <person name="Chen H."/>
            <person name="Li W."/>
            <person name="Chen Y."/>
            <person name="Xu X."/>
            <person name="Zhang Y."/>
            <person name="Luo S."/>
            <person name="Chen H."/>
            <person name="Gao J."/>
            <person name="Mao Z."/>
            <person name="Pires J.C."/>
            <person name="Luo M."/>
            <person name="Kudrna D."/>
            <person name="Wing R.A."/>
            <person name="Meyers B.C."/>
            <person name="Yi K."/>
            <person name="Kong H."/>
            <person name="Lavrijsen P."/>
            <person name="Sunseri F."/>
            <person name="Falavigna A."/>
            <person name="Ye Y."/>
            <person name="Leebens-Mack J.H."/>
            <person name="Chen G."/>
        </authorList>
    </citation>
    <scope>NUCLEOTIDE SEQUENCE [LARGE SCALE GENOMIC DNA]</scope>
    <source>
        <strain evidence="2">cv. DH0086</strain>
    </source>
</reference>
<dbReference type="PANTHER" id="PTHR16099">
    <property type="entry name" value="8-OXO-DGTP DIPHOSPHATES NUDT15"/>
    <property type="match status" value="1"/>
</dbReference>
<name>A0A5P1EN83_ASPOF</name>
<protein>
    <recommendedName>
        <fullName evidence="3">Nudix hydrolase domain-containing protein</fullName>
    </recommendedName>
</protein>
<evidence type="ECO:0000313" key="2">
    <source>
        <dbReference type="Proteomes" id="UP000243459"/>
    </source>
</evidence>
<dbReference type="GO" id="GO:0035539">
    <property type="term" value="F:8-oxo-7,8-dihydrodeoxyguanosine triphosphate pyrophosphatase activity"/>
    <property type="evidence" value="ECO:0007669"/>
    <property type="project" value="TreeGrafter"/>
</dbReference>
<gene>
    <name evidence="1" type="ORF">A4U43_C06F5860</name>
</gene>
<dbReference type="PANTHER" id="PTHR16099:SF5">
    <property type="entry name" value="NUCLEOTIDE TRIPHOSPHATE DIPHOSPHATASE NUDT15"/>
    <property type="match status" value="1"/>
</dbReference>
<proteinExistence type="predicted"/>
<dbReference type="AlphaFoldDB" id="A0A5P1EN83"/>
<dbReference type="GO" id="GO:0006203">
    <property type="term" value="P:dGTP catabolic process"/>
    <property type="evidence" value="ECO:0007669"/>
    <property type="project" value="TreeGrafter"/>
</dbReference>
<keyword evidence="2" id="KW-1185">Reference proteome</keyword>
<sequence>MDASKSSHFVTVIIIRAALSNPEQIPVNVEPDKHSGWAWYERDLLPDPLFKPLEGVLQERQQVQVPSRPQRGQARRRHGLVAVVAVRFSYPLGQLVDVPVVAHEPEVGERVNRGSTGVSLMLFVVM</sequence>
<dbReference type="Proteomes" id="UP000243459">
    <property type="component" value="Chromosome 6"/>
</dbReference>
<dbReference type="Gramene" id="ONK66259">
    <property type="protein sequence ID" value="ONK66259"/>
    <property type="gene ID" value="A4U43_C06F5860"/>
</dbReference>
<dbReference type="EMBL" id="CM007386">
    <property type="protein sequence ID" value="ONK66259.1"/>
    <property type="molecule type" value="Genomic_DNA"/>
</dbReference>
<dbReference type="Gene3D" id="3.90.79.10">
    <property type="entry name" value="Nucleoside Triphosphate Pyrophosphohydrolase"/>
    <property type="match status" value="1"/>
</dbReference>
<accession>A0A5P1EN83</accession>
<dbReference type="GO" id="GO:0005829">
    <property type="term" value="C:cytosol"/>
    <property type="evidence" value="ECO:0007669"/>
    <property type="project" value="TreeGrafter"/>
</dbReference>
<evidence type="ECO:0008006" key="3">
    <source>
        <dbReference type="Google" id="ProtNLM"/>
    </source>
</evidence>
<evidence type="ECO:0000313" key="1">
    <source>
        <dbReference type="EMBL" id="ONK66259.1"/>
    </source>
</evidence>